<protein>
    <submittedName>
        <fullName evidence="1">Uncharacterized protein</fullName>
    </submittedName>
</protein>
<comment type="caution">
    <text evidence="1">The sequence shown here is derived from an EMBL/GenBank/DDBJ whole genome shotgun (WGS) entry which is preliminary data.</text>
</comment>
<accession>X0TJF2</accession>
<organism evidence="1">
    <name type="scientific">marine sediment metagenome</name>
    <dbReference type="NCBI Taxonomy" id="412755"/>
    <lineage>
        <taxon>unclassified sequences</taxon>
        <taxon>metagenomes</taxon>
        <taxon>ecological metagenomes</taxon>
    </lineage>
</organism>
<sequence>MPEKWPTTPIPTGMESVKTCQYEETAAFLKRFQSLRGAAGRGWKIHHKKKGTPSVLVKFPEDDD</sequence>
<name>X0TJF2_9ZZZZ</name>
<gene>
    <name evidence="1" type="ORF">S01H1_31822</name>
</gene>
<evidence type="ECO:0000313" key="1">
    <source>
        <dbReference type="EMBL" id="GAF93369.1"/>
    </source>
</evidence>
<proteinExistence type="predicted"/>
<dbReference type="EMBL" id="BARS01019661">
    <property type="protein sequence ID" value="GAF93369.1"/>
    <property type="molecule type" value="Genomic_DNA"/>
</dbReference>
<dbReference type="AlphaFoldDB" id="X0TJF2"/>
<reference evidence="1" key="1">
    <citation type="journal article" date="2014" name="Front. Microbiol.">
        <title>High frequency of phylogenetically diverse reductive dehalogenase-homologous genes in deep subseafloor sedimentary metagenomes.</title>
        <authorList>
            <person name="Kawai M."/>
            <person name="Futagami T."/>
            <person name="Toyoda A."/>
            <person name="Takaki Y."/>
            <person name="Nishi S."/>
            <person name="Hori S."/>
            <person name="Arai W."/>
            <person name="Tsubouchi T."/>
            <person name="Morono Y."/>
            <person name="Uchiyama I."/>
            <person name="Ito T."/>
            <person name="Fujiyama A."/>
            <person name="Inagaki F."/>
            <person name="Takami H."/>
        </authorList>
    </citation>
    <scope>NUCLEOTIDE SEQUENCE</scope>
    <source>
        <strain evidence="1">Expedition CK06-06</strain>
    </source>
</reference>